<dbReference type="AlphaFoldDB" id="A0A543FFD2"/>
<organism evidence="1 2">
    <name type="scientific">Nocardia bhagyanarayanae</name>
    <dbReference type="NCBI Taxonomy" id="1215925"/>
    <lineage>
        <taxon>Bacteria</taxon>
        <taxon>Bacillati</taxon>
        <taxon>Actinomycetota</taxon>
        <taxon>Actinomycetes</taxon>
        <taxon>Mycobacteriales</taxon>
        <taxon>Nocardiaceae</taxon>
        <taxon>Nocardia</taxon>
    </lineage>
</organism>
<gene>
    <name evidence="1" type="ORF">FB390_4264</name>
</gene>
<proteinExistence type="predicted"/>
<sequence>MRARVSDTNLAAALAEYLGAPSFSATGLVFEARTGLSSWAQAEDELAEAFELTRAAVLAGGPVVYVVRADAILGRGAPLDAAVATGLLGGARALAFERKKTNCYVNVLAVGDDVEPRTVAESIALLIATGGANGQIFPLGTEHLGAALP</sequence>
<keyword evidence="2" id="KW-1185">Reference proteome</keyword>
<dbReference type="EMBL" id="VFPG01000001">
    <property type="protein sequence ID" value="TQM32573.1"/>
    <property type="molecule type" value="Genomic_DNA"/>
</dbReference>
<protein>
    <submittedName>
        <fullName evidence="1">Uncharacterized protein</fullName>
    </submittedName>
</protein>
<reference evidence="1 2" key="1">
    <citation type="submission" date="2019-06" db="EMBL/GenBank/DDBJ databases">
        <title>Sequencing the genomes of 1000 actinobacteria strains.</title>
        <authorList>
            <person name="Klenk H.-P."/>
        </authorList>
    </citation>
    <scope>NUCLEOTIDE SEQUENCE [LARGE SCALE GENOMIC DNA]</scope>
    <source>
        <strain evidence="1 2">DSM 103495</strain>
    </source>
</reference>
<evidence type="ECO:0000313" key="1">
    <source>
        <dbReference type="EMBL" id="TQM32573.1"/>
    </source>
</evidence>
<dbReference type="Proteomes" id="UP000316331">
    <property type="component" value="Unassembled WGS sequence"/>
</dbReference>
<name>A0A543FFD2_9NOCA</name>
<dbReference type="Gene3D" id="3.40.50.720">
    <property type="entry name" value="NAD(P)-binding Rossmann-like Domain"/>
    <property type="match status" value="1"/>
</dbReference>
<comment type="caution">
    <text evidence="1">The sequence shown here is derived from an EMBL/GenBank/DDBJ whole genome shotgun (WGS) entry which is preliminary data.</text>
</comment>
<evidence type="ECO:0000313" key="2">
    <source>
        <dbReference type="Proteomes" id="UP000316331"/>
    </source>
</evidence>
<accession>A0A543FFD2</accession>